<sequence>MTISSTLELPCCVNGDRGILRIEPEADESDDKTRASFFLFKDPRIEYSFDATPYRLESMDLMNLSLNDRKLVFPSLDVKPVRVANRDDLNSNEFSMNLVLALAFILQGRTGVDEASVRDILDPHLNRIHESVAEAHAAIDKHAEKTSKELESALQGIPEGVETSMEEWNKKLEEAQNEVADAKEEANAAKEEAEAAKEEAKAAKEEVQNLRTEVELLQRQVRTILSGYNPSAKHSV</sequence>
<dbReference type="Proteomes" id="UP000193642">
    <property type="component" value="Unassembled WGS sequence"/>
</dbReference>
<accession>A0A1Y2BMW6</accession>
<protein>
    <submittedName>
        <fullName evidence="2">Uncharacterized protein</fullName>
    </submittedName>
</protein>
<name>A0A1Y2BMW6_9FUNG</name>
<keyword evidence="3" id="KW-1185">Reference proteome</keyword>
<dbReference type="AlphaFoldDB" id="A0A1Y2BMW6"/>
<evidence type="ECO:0000313" key="3">
    <source>
        <dbReference type="Proteomes" id="UP000193642"/>
    </source>
</evidence>
<evidence type="ECO:0000256" key="1">
    <source>
        <dbReference type="SAM" id="MobiDB-lite"/>
    </source>
</evidence>
<dbReference type="EMBL" id="MCGO01000057">
    <property type="protein sequence ID" value="ORY36108.1"/>
    <property type="molecule type" value="Genomic_DNA"/>
</dbReference>
<reference evidence="2 3" key="1">
    <citation type="submission" date="2016-07" db="EMBL/GenBank/DDBJ databases">
        <title>Pervasive Adenine N6-methylation of Active Genes in Fungi.</title>
        <authorList>
            <consortium name="DOE Joint Genome Institute"/>
            <person name="Mondo S.J."/>
            <person name="Dannebaum R.O."/>
            <person name="Kuo R.C."/>
            <person name="Labutti K."/>
            <person name="Haridas S."/>
            <person name="Kuo A."/>
            <person name="Salamov A."/>
            <person name="Ahrendt S.R."/>
            <person name="Lipzen A."/>
            <person name="Sullivan W."/>
            <person name="Andreopoulos W.B."/>
            <person name="Clum A."/>
            <person name="Lindquist E."/>
            <person name="Daum C."/>
            <person name="Ramamoorthy G.K."/>
            <person name="Gryganskyi A."/>
            <person name="Culley D."/>
            <person name="Magnuson J.K."/>
            <person name="James T.Y."/>
            <person name="O'Malley M.A."/>
            <person name="Stajich J.E."/>
            <person name="Spatafora J.W."/>
            <person name="Visel A."/>
            <person name="Grigoriev I.V."/>
        </authorList>
    </citation>
    <scope>NUCLEOTIDE SEQUENCE [LARGE SCALE GENOMIC DNA]</scope>
    <source>
        <strain evidence="2 3">JEL800</strain>
    </source>
</reference>
<feature type="region of interest" description="Disordered" evidence="1">
    <location>
        <begin position="185"/>
        <end position="205"/>
    </location>
</feature>
<dbReference type="OrthoDB" id="10304615at2759"/>
<gene>
    <name evidence="2" type="ORF">BCR33DRAFT_722207</name>
</gene>
<evidence type="ECO:0000313" key="2">
    <source>
        <dbReference type="EMBL" id="ORY36108.1"/>
    </source>
</evidence>
<organism evidence="2 3">
    <name type="scientific">Rhizoclosmatium globosum</name>
    <dbReference type="NCBI Taxonomy" id="329046"/>
    <lineage>
        <taxon>Eukaryota</taxon>
        <taxon>Fungi</taxon>
        <taxon>Fungi incertae sedis</taxon>
        <taxon>Chytridiomycota</taxon>
        <taxon>Chytridiomycota incertae sedis</taxon>
        <taxon>Chytridiomycetes</taxon>
        <taxon>Chytridiales</taxon>
        <taxon>Chytriomycetaceae</taxon>
        <taxon>Rhizoclosmatium</taxon>
    </lineage>
</organism>
<proteinExistence type="predicted"/>
<comment type="caution">
    <text evidence="2">The sequence shown here is derived from an EMBL/GenBank/DDBJ whole genome shotgun (WGS) entry which is preliminary data.</text>
</comment>